<name>A0A067N6Y3_BOTB1</name>
<dbReference type="OrthoDB" id="3262473at2759"/>
<feature type="region of interest" description="Disordered" evidence="1">
    <location>
        <begin position="92"/>
        <end position="148"/>
    </location>
</feature>
<dbReference type="HOGENOM" id="CLU_1383957_0_0_1"/>
<feature type="region of interest" description="Disordered" evidence="1">
    <location>
        <begin position="1"/>
        <end position="78"/>
    </location>
</feature>
<feature type="compositionally biased region" description="Basic and acidic residues" evidence="1">
    <location>
        <begin position="40"/>
        <end position="51"/>
    </location>
</feature>
<dbReference type="AlphaFoldDB" id="A0A067N6Y3"/>
<dbReference type="Proteomes" id="UP000027195">
    <property type="component" value="Unassembled WGS sequence"/>
</dbReference>
<dbReference type="EMBL" id="KL198018">
    <property type="protein sequence ID" value="KDQ19857.1"/>
    <property type="molecule type" value="Genomic_DNA"/>
</dbReference>
<reference evidence="3" key="1">
    <citation type="journal article" date="2014" name="Proc. Natl. Acad. Sci. U.S.A.">
        <title>Extensive sampling of basidiomycete genomes demonstrates inadequacy of the white-rot/brown-rot paradigm for wood decay fungi.</title>
        <authorList>
            <person name="Riley R."/>
            <person name="Salamov A.A."/>
            <person name="Brown D.W."/>
            <person name="Nagy L.G."/>
            <person name="Floudas D."/>
            <person name="Held B.W."/>
            <person name="Levasseur A."/>
            <person name="Lombard V."/>
            <person name="Morin E."/>
            <person name="Otillar R."/>
            <person name="Lindquist E.A."/>
            <person name="Sun H."/>
            <person name="LaButti K.M."/>
            <person name="Schmutz J."/>
            <person name="Jabbour D."/>
            <person name="Luo H."/>
            <person name="Baker S.E."/>
            <person name="Pisabarro A.G."/>
            <person name="Walton J.D."/>
            <person name="Blanchette R.A."/>
            <person name="Henrissat B."/>
            <person name="Martin F."/>
            <person name="Cullen D."/>
            <person name="Hibbett D.S."/>
            <person name="Grigoriev I.V."/>
        </authorList>
    </citation>
    <scope>NUCLEOTIDE SEQUENCE [LARGE SCALE GENOMIC DNA]</scope>
    <source>
        <strain evidence="3">FD-172 SS1</strain>
    </source>
</reference>
<gene>
    <name evidence="2" type="ORF">BOTBODRAFT_183886</name>
</gene>
<evidence type="ECO:0000313" key="2">
    <source>
        <dbReference type="EMBL" id="KDQ19857.1"/>
    </source>
</evidence>
<feature type="compositionally biased region" description="Acidic residues" evidence="1">
    <location>
        <begin position="52"/>
        <end position="65"/>
    </location>
</feature>
<accession>A0A067N6Y3</accession>
<sequence length="197" mass="22208">MLLKRQREPSPASEYRIPFDLPDQTPKRVRHMGPSAWEARAAHQYDPHYIDDTEDDDDGDEVIEEPDTHQPLQRSPTEYSSINSLLQSLHSEHAHKPPLLPSNTHSSHCLAAPHYPTPAHYPSSSPSSPPSSTLLHPHARGPAVPEHVPYIEKEAGVKAEMESVRSRYEETNRMLGSLFLERRRLAVSDPNIPQSDP</sequence>
<evidence type="ECO:0000313" key="3">
    <source>
        <dbReference type="Proteomes" id="UP000027195"/>
    </source>
</evidence>
<proteinExistence type="predicted"/>
<evidence type="ECO:0000256" key="1">
    <source>
        <dbReference type="SAM" id="MobiDB-lite"/>
    </source>
</evidence>
<keyword evidence="3" id="KW-1185">Reference proteome</keyword>
<feature type="compositionally biased region" description="Low complexity" evidence="1">
    <location>
        <begin position="111"/>
        <end position="136"/>
    </location>
</feature>
<dbReference type="InParanoid" id="A0A067N6Y3"/>
<organism evidence="2 3">
    <name type="scientific">Botryobasidium botryosum (strain FD-172 SS1)</name>
    <dbReference type="NCBI Taxonomy" id="930990"/>
    <lineage>
        <taxon>Eukaryota</taxon>
        <taxon>Fungi</taxon>
        <taxon>Dikarya</taxon>
        <taxon>Basidiomycota</taxon>
        <taxon>Agaricomycotina</taxon>
        <taxon>Agaricomycetes</taxon>
        <taxon>Cantharellales</taxon>
        <taxon>Botryobasidiaceae</taxon>
        <taxon>Botryobasidium</taxon>
    </lineage>
</organism>
<protein>
    <submittedName>
        <fullName evidence="2">Uncharacterized protein</fullName>
    </submittedName>
</protein>